<dbReference type="EMBL" id="ML996134">
    <property type="protein sequence ID" value="KAF2735566.1"/>
    <property type="molecule type" value="Genomic_DNA"/>
</dbReference>
<reference evidence="1" key="1">
    <citation type="journal article" date="2020" name="Stud. Mycol.">
        <title>101 Dothideomycetes genomes: a test case for predicting lifestyles and emergence of pathogens.</title>
        <authorList>
            <person name="Haridas S."/>
            <person name="Albert R."/>
            <person name="Binder M."/>
            <person name="Bloem J."/>
            <person name="Labutti K."/>
            <person name="Salamov A."/>
            <person name="Andreopoulos B."/>
            <person name="Baker S."/>
            <person name="Barry K."/>
            <person name="Bills G."/>
            <person name="Bluhm B."/>
            <person name="Cannon C."/>
            <person name="Castanera R."/>
            <person name="Culley D."/>
            <person name="Daum C."/>
            <person name="Ezra D."/>
            <person name="Gonzalez J."/>
            <person name="Henrissat B."/>
            <person name="Kuo A."/>
            <person name="Liang C."/>
            <person name="Lipzen A."/>
            <person name="Lutzoni F."/>
            <person name="Magnuson J."/>
            <person name="Mondo S."/>
            <person name="Nolan M."/>
            <person name="Ohm R."/>
            <person name="Pangilinan J."/>
            <person name="Park H.-J."/>
            <person name="Ramirez L."/>
            <person name="Alfaro M."/>
            <person name="Sun H."/>
            <person name="Tritt A."/>
            <person name="Yoshinaga Y."/>
            <person name="Zwiers L.-H."/>
            <person name="Turgeon B."/>
            <person name="Goodwin S."/>
            <person name="Spatafora J."/>
            <person name="Crous P."/>
            <person name="Grigoriev I."/>
        </authorList>
    </citation>
    <scope>NUCLEOTIDE SEQUENCE</scope>
    <source>
        <strain evidence="1">CBS 125425</strain>
    </source>
</reference>
<evidence type="ECO:0008006" key="3">
    <source>
        <dbReference type="Google" id="ProtNLM"/>
    </source>
</evidence>
<gene>
    <name evidence="1" type="ORF">EJ04DRAFT_576050</name>
</gene>
<evidence type="ECO:0000313" key="2">
    <source>
        <dbReference type="Proteomes" id="UP000799444"/>
    </source>
</evidence>
<sequence>MHRPGQCRREESPSEFDEGHLLTQPANCAAASRDHRPAWRSRKSTPIPSLYDPAWRAFSELLQRPWFHRAWIVQEASVTRDLLLLCGKHFIAWNDLVHAVQYAVDMGVFVAHGGSTSFQALKLFETRTDFQAHRLPSLHNVLLRSRSFRATDPRDKVFGLLSLADPTSVESMGLQPDYFLTTEQLYKKVSHALLGRADLDAFHASKVSADNDLPSWVADWSCSDPSIPLTSSQNPQFVEKSLVAANETFFCAAGTSISSPIFDQGGRLLGLKGILIDQIDEVGLLSRTRHLRHVSQLFLLFVQGRDILEQLKDWERVAQVSSRDPYPTGEGHMDAYWKTLCVGRVPQNASSARQDPRFKYYRMIRSLLSFMRIVVRWFPRPRKEVWYNRMYIIMFQTIWKGLGLTPAKIQRIGFPPESQLSNHRRMVKTKKGYTALAPRFAKTGDYVGLFKGGKMPLVVRKEGAEWILIGESYVHGVMKGERWNESGCTLMWFK</sequence>
<dbReference type="Pfam" id="PF26639">
    <property type="entry name" value="Het-6_barrel"/>
    <property type="match status" value="1"/>
</dbReference>
<dbReference type="OrthoDB" id="5416609at2759"/>
<accession>A0A9P4R2D4</accession>
<evidence type="ECO:0000313" key="1">
    <source>
        <dbReference type="EMBL" id="KAF2735566.1"/>
    </source>
</evidence>
<name>A0A9P4R2D4_9PLEO</name>
<dbReference type="PANTHER" id="PTHR24148">
    <property type="entry name" value="ANKYRIN REPEAT DOMAIN-CONTAINING PROTEIN 39 HOMOLOG-RELATED"/>
    <property type="match status" value="1"/>
</dbReference>
<comment type="caution">
    <text evidence="1">The sequence shown here is derived from an EMBL/GenBank/DDBJ whole genome shotgun (WGS) entry which is preliminary data.</text>
</comment>
<keyword evidence="2" id="KW-1185">Reference proteome</keyword>
<dbReference type="InterPro" id="IPR052895">
    <property type="entry name" value="HetReg/Transcr_Mod"/>
</dbReference>
<proteinExistence type="predicted"/>
<dbReference type="AlphaFoldDB" id="A0A9P4R2D4"/>
<dbReference type="PANTHER" id="PTHR24148:SF80">
    <property type="entry name" value="HETEROKARYON INCOMPATIBILITY DOMAIN-CONTAINING PROTEIN"/>
    <property type="match status" value="1"/>
</dbReference>
<protein>
    <recommendedName>
        <fullName evidence="3">Heterokaryon incompatibility domain-containing protein</fullName>
    </recommendedName>
</protein>
<organism evidence="1 2">
    <name type="scientific">Polyplosphaeria fusca</name>
    <dbReference type="NCBI Taxonomy" id="682080"/>
    <lineage>
        <taxon>Eukaryota</taxon>
        <taxon>Fungi</taxon>
        <taxon>Dikarya</taxon>
        <taxon>Ascomycota</taxon>
        <taxon>Pezizomycotina</taxon>
        <taxon>Dothideomycetes</taxon>
        <taxon>Pleosporomycetidae</taxon>
        <taxon>Pleosporales</taxon>
        <taxon>Tetraplosphaeriaceae</taxon>
        <taxon>Polyplosphaeria</taxon>
    </lineage>
</organism>
<dbReference type="Proteomes" id="UP000799444">
    <property type="component" value="Unassembled WGS sequence"/>
</dbReference>